<dbReference type="PANTHER" id="PTHR42731:SF1">
    <property type="entry name" value="RADICAL SAM DOMAIN PROTEIN"/>
    <property type="match status" value="1"/>
</dbReference>
<dbReference type="Pfam" id="PF04055">
    <property type="entry name" value="Radical_SAM"/>
    <property type="match status" value="1"/>
</dbReference>
<feature type="domain" description="Radical SAM core" evidence="1">
    <location>
        <begin position="217"/>
        <end position="442"/>
    </location>
</feature>
<dbReference type="InterPro" id="IPR023404">
    <property type="entry name" value="rSAM_horseshoe"/>
</dbReference>
<reference evidence="3" key="1">
    <citation type="journal article" date="2008" name="J. Bacteriol.">
        <title>Genome sequence of Thermofilum pendens reveals an exceptional loss of biosynthetic pathways without genome reduction.</title>
        <authorList>
            <person name="Anderson I."/>
            <person name="Rodriguez J."/>
            <person name="Susanti D."/>
            <person name="Porat I."/>
            <person name="Reich C."/>
            <person name="Ulrich L.E."/>
            <person name="Elkins J.G."/>
            <person name="Mavromatis K."/>
            <person name="Lykidis A."/>
            <person name="Kim E."/>
            <person name="Thompson L.S."/>
            <person name="Nolan M."/>
            <person name="Land M."/>
            <person name="Copeland A."/>
            <person name="Lapidus A."/>
            <person name="Lucas S."/>
            <person name="Detter C."/>
            <person name="Zhulin I.B."/>
            <person name="Olsen G.J."/>
            <person name="Whitman W."/>
            <person name="Mukhopadhyay B."/>
            <person name="Bristow J."/>
            <person name="Kyrpides N."/>
        </authorList>
    </citation>
    <scope>NUCLEOTIDE SEQUENCE [LARGE SCALE GENOMIC DNA]</scope>
    <source>
        <strain evidence="3">DSM 2475 / Hrk 5</strain>
    </source>
</reference>
<dbReference type="Proteomes" id="UP000000641">
    <property type="component" value="Chromosome"/>
</dbReference>
<dbReference type="GO" id="GO:0051536">
    <property type="term" value="F:iron-sulfur cluster binding"/>
    <property type="evidence" value="ECO:0007669"/>
    <property type="project" value="InterPro"/>
</dbReference>
<dbReference type="InterPro" id="IPR007197">
    <property type="entry name" value="rSAM"/>
</dbReference>
<dbReference type="STRING" id="368408.Tpen_0457"/>
<dbReference type="OrthoDB" id="2305at2157"/>
<dbReference type="EnsemblBacteria" id="ABL77866">
    <property type="protein sequence ID" value="ABL77866"/>
    <property type="gene ID" value="Tpen_0457"/>
</dbReference>
<dbReference type="RefSeq" id="WP_011752131.1">
    <property type="nucleotide sequence ID" value="NC_008698.1"/>
</dbReference>
<dbReference type="Pfam" id="PF19864">
    <property type="entry name" value="Radical_SAM_N2"/>
    <property type="match status" value="1"/>
</dbReference>
<dbReference type="KEGG" id="tpe:Tpen_0457"/>
<dbReference type="InterPro" id="IPR006638">
    <property type="entry name" value="Elp3/MiaA/NifB-like_rSAM"/>
</dbReference>
<dbReference type="InterPro" id="IPR058240">
    <property type="entry name" value="rSAM_sf"/>
</dbReference>
<organism evidence="2 3">
    <name type="scientific">Thermofilum pendens (strain DSM 2475 / Hrk 5)</name>
    <dbReference type="NCBI Taxonomy" id="368408"/>
    <lineage>
        <taxon>Archaea</taxon>
        <taxon>Thermoproteota</taxon>
        <taxon>Thermoprotei</taxon>
        <taxon>Thermofilales</taxon>
        <taxon>Thermofilaceae</taxon>
        <taxon>Thermofilum</taxon>
    </lineage>
</organism>
<evidence type="ECO:0000313" key="3">
    <source>
        <dbReference type="Proteomes" id="UP000000641"/>
    </source>
</evidence>
<dbReference type="SFLD" id="SFLDG01082">
    <property type="entry name" value="B12-binding_domain_containing"/>
    <property type="match status" value="1"/>
</dbReference>
<dbReference type="GO" id="GO:0003824">
    <property type="term" value="F:catalytic activity"/>
    <property type="evidence" value="ECO:0007669"/>
    <property type="project" value="InterPro"/>
</dbReference>
<dbReference type="SUPFAM" id="SSF102114">
    <property type="entry name" value="Radical SAM enzymes"/>
    <property type="match status" value="1"/>
</dbReference>
<evidence type="ECO:0000259" key="1">
    <source>
        <dbReference type="PROSITE" id="PS51918"/>
    </source>
</evidence>
<name>A1RXD6_THEPD</name>
<dbReference type="Gene3D" id="3.80.30.20">
    <property type="entry name" value="tm_1862 like domain"/>
    <property type="match status" value="1"/>
</dbReference>
<gene>
    <name evidence="2" type="ordered locus">Tpen_0457</name>
</gene>
<accession>A1RXD6</accession>
<dbReference type="AlphaFoldDB" id="A1RXD6"/>
<sequence length="519" mass="58614">MPEDVEVVRARMIAEDNVVKKKAGRGTIRVALLYPSLPTVALDSLSYQMLYYWLNSLDDVYAEQFMLDFDGTPLTRSIETGTPLRDFDYVVISVHYELDFVNILRVLLEAGVEVYSERREKPVVIAGGPPVIANPVPLSPFVDVLAVGEIEPLMPVLVDGMAGYRGDKRAFLENLGAEKGFYVPLLHGGEEVVFNYARELSKEFSPSVQLQLLDPRAKWRRRTAVETSRGCFRMCAFCLEGHIFRGVRERPFEQVRRIVEEGSAGNRTRHVKLVSLSFFDHSEADRILEWLVNEGYSFSIPSLRADTLNERRLEYIRLGGQKTLTVAPETLSPSLAIAIRKHIGYSLIRELSLSARKLGYTGLKVYLMVGIPGEREEDLRLTAEKLRQLASETGFKGERALKVTVSPLVPKPHTPLQYAPFVGIQEARRRIEIIRRELRGLADVREYDPRLAYIQTIIARGDSMLSQVLLYWALEGGGLGGWRKALRVTGVDVQRYLAPSPEEEPPWGFIRLPGVRGTR</sequence>
<dbReference type="InterPro" id="IPR045784">
    <property type="entry name" value="Radical_SAM_N2"/>
</dbReference>
<dbReference type="PROSITE" id="PS51918">
    <property type="entry name" value="RADICAL_SAM"/>
    <property type="match status" value="1"/>
</dbReference>
<dbReference type="SFLD" id="SFLDS00029">
    <property type="entry name" value="Radical_SAM"/>
    <property type="match status" value="1"/>
</dbReference>
<protein>
    <submittedName>
        <fullName evidence="2">Radical SAM domain protein</fullName>
    </submittedName>
</protein>
<keyword evidence="3" id="KW-1185">Reference proteome</keyword>
<dbReference type="SMART" id="SM00729">
    <property type="entry name" value="Elp3"/>
    <property type="match status" value="1"/>
</dbReference>
<dbReference type="EMBL" id="CP000505">
    <property type="protein sequence ID" value="ABL77866.1"/>
    <property type="molecule type" value="Genomic_DNA"/>
</dbReference>
<dbReference type="GeneID" id="4601860"/>
<evidence type="ECO:0000313" key="2">
    <source>
        <dbReference type="EMBL" id="ABL77866.1"/>
    </source>
</evidence>
<proteinExistence type="predicted"/>
<dbReference type="PANTHER" id="PTHR42731">
    <property type="entry name" value="SLL1084 PROTEIN"/>
    <property type="match status" value="1"/>
</dbReference>
<dbReference type="HOGENOM" id="CLU_011543_3_3_2"/>
<dbReference type="eggNOG" id="arCOG01355">
    <property type="taxonomic scope" value="Archaea"/>
</dbReference>